<keyword evidence="6 7" id="KW-0472">Membrane</keyword>
<dbReference type="Pfam" id="PF04116">
    <property type="entry name" value="FA_hydroxylase"/>
    <property type="match status" value="1"/>
</dbReference>
<organism evidence="9 10">
    <name type="scientific">Kordiimonas lacus</name>
    <dbReference type="NCBI Taxonomy" id="637679"/>
    <lineage>
        <taxon>Bacteria</taxon>
        <taxon>Pseudomonadati</taxon>
        <taxon>Pseudomonadota</taxon>
        <taxon>Alphaproteobacteria</taxon>
        <taxon>Kordiimonadales</taxon>
        <taxon>Kordiimonadaceae</taxon>
        <taxon>Kordiimonas</taxon>
    </lineage>
</organism>
<dbReference type="GO" id="GO:0006643">
    <property type="term" value="P:membrane lipid metabolic process"/>
    <property type="evidence" value="ECO:0007669"/>
    <property type="project" value="TreeGrafter"/>
</dbReference>
<dbReference type="GO" id="GO:0016020">
    <property type="term" value="C:membrane"/>
    <property type="evidence" value="ECO:0007669"/>
    <property type="project" value="GOC"/>
</dbReference>
<evidence type="ECO:0000256" key="6">
    <source>
        <dbReference type="ARBA" id="ARBA00023136"/>
    </source>
</evidence>
<dbReference type="GO" id="GO:0012505">
    <property type="term" value="C:endomembrane system"/>
    <property type="evidence" value="ECO:0007669"/>
    <property type="project" value="UniProtKB-SubCell"/>
</dbReference>
<evidence type="ECO:0000313" key="9">
    <source>
        <dbReference type="EMBL" id="SDD68135.1"/>
    </source>
</evidence>
<feature type="transmembrane region" description="Helical" evidence="7">
    <location>
        <begin position="6"/>
        <end position="26"/>
    </location>
</feature>
<evidence type="ECO:0000313" key="10">
    <source>
        <dbReference type="Proteomes" id="UP000183685"/>
    </source>
</evidence>
<dbReference type="Proteomes" id="UP000183685">
    <property type="component" value="Unassembled WGS sequence"/>
</dbReference>
<keyword evidence="3 7" id="KW-1133">Transmembrane helix</keyword>
<evidence type="ECO:0000259" key="8">
    <source>
        <dbReference type="Pfam" id="PF04116"/>
    </source>
</evidence>
<dbReference type="PANTHER" id="PTHR21624">
    <property type="entry name" value="STEROL DESATURASE-RELATED PROTEIN"/>
    <property type="match status" value="1"/>
</dbReference>
<protein>
    <submittedName>
        <fullName evidence="9">Sterol desaturase/sphingolipid hydroxylase, fatty acid hydroxylase superfamily</fullName>
    </submittedName>
</protein>
<gene>
    <name evidence="9" type="ORF">SAMN04488071_1191</name>
</gene>
<evidence type="ECO:0000256" key="7">
    <source>
        <dbReference type="SAM" id="Phobius"/>
    </source>
</evidence>
<keyword evidence="2 7" id="KW-0812">Transmembrane</keyword>
<feature type="domain" description="Fatty acid hydroxylase" evidence="8">
    <location>
        <begin position="93"/>
        <end position="225"/>
    </location>
</feature>
<comment type="subcellular location">
    <subcellularLocation>
        <location evidence="1">Endomembrane system</location>
        <topology evidence="1">Multi-pass membrane protein</topology>
    </subcellularLocation>
</comment>
<sequence length="275" mass="31795">MFERLAAGITEFIVLSIVFGSAAFLLHGWKSLIPDERQKRNWRVNGSYFAFDLMVTAPLLLIVSVEIRTAIEEGGRSTGASLFDSMPRWAVAIAAVMVSDFIGYWRHRLMHLAPLWPVHAAHHSDEDLTWFTLVRFHPINRLISVCLDAVILSVLGMPVWAVIFSNRVRHYYGYMIHSDLNWRFGPLKYLFVSPFLHRWHHATDEAARGTNFATVFSLYDVMFGTFYCPKHRAKDLGVNGPDYPTCFIGQLWYPFDHWGRLVFAPLIRGRRREHL</sequence>
<evidence type="ECO:0000256" key="4">
    <source>
        <dbReference type="ARBA" id="ARBA00023002"/>
    </source>
</evidence>
<keyword evidence="5" id="KW-0443">Lipid metabolism</keyword>
<evidence type="ECO:0000256" key="3">
    <source>
        <dbReference type="ARBA" id="ARBA00022989"/>
    </source>
</evidence>
<dbReference type="GO" id="GO:0050479">
    <property type="term" value="F:glyceryl-ether monooxygenase activity"/>
    <property type="evidence" value="ECO:0007669"/>
    <property type="project" value="TreeGrafter"/>
</dbReference>
<dbReference type="AlphaFoldDB" id="A0A1G6WSX1"/>
<name>A0A1G6WSX1_9PROT</name>
<accession>A0A1G6WSX1</accession>
<proteinExistence type="predicted"/>
<dbReference type="InterPro" id="IPR051689">
    <property type="entry name" value="Sterol_desaturase/TMEM195"/>
</dbReference>
<keyword evidence="4" id="KW-0560">Oxidoreductase</keyword>
<dbReference type="InterPro" id="IPR006694">
    <property type="entry name" value="Fatty_acid_hydroxylase"/>
</dbReference>
<dbReference type="OrthoDB" id="9770329at2"/>
<feature type="transmembrane region" description="Helical" evidence="7">
    <location>
        <begin position="47"/>
        <end position="67"/>
    </location>
</feature>
<dbReference type="STRING" id="637679.GCA_001550055_02907"/>
<evidence type="ECO:0000256" key="2">
    <source>
        <dbReference type="ARBA" id="ARBA00022692"/>
    </source>
</evidence>
<feature type="transmembrane region" description="Helical" evidence="7">
    <location>
        <begin position="87"/>
        <end position="105"/>
    </location>
</feature>
<dbReference type="GO" id="GO:0005506">
    <property type="term" value="F:iron ion binding"/>
    <property type="evidence" value="ECO:0007669"/>
    <property type="project" value="InterPro"/>
</dbReference>
<feature type="transmembrane region" description="Helical" evidence="7">
    <location>
        <begin position="142"/>
        <end position="163"/>
    </location>
</feature>
<evidence type="ECO:0000256" key="1">
    <source>
        <dbReference type="ARBA" id="ARBA00004127"/>
    </source>
</evidence>
<keyword evidence="10" id="KW-1185">Reference proteome</keyword>
<dbReference type="GO" id="GO:0008610">
    <property type="term" value="P:lipid biosynthetic process"/>
    <property type="evidence" value="ECO:0007669"/>
    <property type="project" value="InterPro"/>
</dbReference>
<dbReference type="PANTHER" id="PTHR21624:SF1">
    <property type="entry name" value="ALKYLGLYCEROL MONOOXYGENASE"/>
    <property type="match status" value="1"/>
</dbReference>
<reference evidence="9 10" key="1">
    <citation type="submission" date="2016-10" db="EMBL/GenBank/DDBJ databases">
        <authorList>
            <person name="de Groot N.N."/>
        </authorList>
    </citation>
    <scope>NUCLEOTIDE SEQUENCE [LARGE SCALE GENOMIC DNA]</scope>
    <source>
        <strain evidence="9 10">CGMCC 1.9109</strain>
    </source>
</reference>
<dbReference type="EMBL" id="FNAK01000002">
    <property type="protein sequence ID" value="SDD68135.1"/>
    <property type="molecule type" value="Genomic_DNA"/>
</dbReference>
<dbReference type="RefSeq" id="WP_068306377.1">
    <property type="nucleotide sequence ID" value="NZ_FNAK01000002.1"/>
</dbReference>
<evidence type="ECO:0000256" key="5">
    <source>
        <dbReference type="ARBA" id="ARBA00023098"/>
    </source>
</evidence>